<protein>
    <recommendedName>
        <fullName evidence="5">Tetratricopeptide repeat protein</fullName>
    </recommendedName>
</protein>
<evidence type="ECO:0000256" key="1">
    <source>
        <dbReference type="SAM" id="Coils"/>
    </source>
</evidence>
<feature type="signal peptide" evidence="2">
    <location>
        <begin position="1"/>
        <end position="22"/>
    </location>
</feature>
<dbReference type="PROSITE" id="PS51257">
    <property type="entry name" value="PROKAR_LIPOPROTEIN"/>
    <property type="match status" value="1"/>
</dbReference>
<organism evidence="3 4">
    <name type="scientific">Fodinibius salipaludis</name>
    <dbReference type="NCBI Taxonomy" id="2032627"/>
    <lineage>
        <taxon>Bacteria</taxon>
        <taxon>Pseudomonadati</taxon>
        <taxon>Balneolota</taxon>
        <taxon>Balneolia</taxon>
        <taxon>Balneolales</taxon>
        <taxon>Balneolaceae</taxon>
        <taxon>Fodinibius</taxon>
    </lineage>
</organism>
<keyword evidence="1" id="KW-0175">Coiled coil</keyword>
<reference evidence="3 4" key="1">
    <citation type="submission" date="2017-08" db="EMBL/GenBank/DDBJ databases">
        <title>Aliifodinibius alkalisoli sp. nov., isolated from saline alkaline soil.</title>
        <authorList>
            <person name="Liu D."/>
            <person name="Zhang G."/>
        </authorList>
    </citation>
    <scope>NUCLEOTIDE SEQUENCE [LARGE SCALE GENOMIC DNA]</scope>
    <source>
        <strain evidence="3 4">WN023</strain>
    </source>
</reference>
<name>A0A2A2GB77_9BACT</name>
<dbReference type="Proteomes" id="UP000218831">
    <property type="component" value="Unassembled WGS sequence"/>
</dbReference>
<evidence type="ECO:0000313" key="3">
    <source>
        <dbReference type="EMBL" id="PAU94811.1"/>
    </source>
</evidence>
<sequence>MKKYNRLFYGFVLLAIVSIAGCATYYQTTLDFQENFVKGEIEEANKVLDKNKKAATKDKNKLLYNLKKGVVLQMLGRHEESNKFLEEAYIFTQDYRQSNLNKAASLITNPTTKPYTGEDHELVLIHYYKALNYLRMNQYEEALVECRRINNRLNQLNDRYENRKNRYKRDAFAMNLMGIVYEASGDVNNAFIAYRNAYEAYTENYKKHFNTDVPSQLKEDLLRTAYLNGFTEELERYEKKFSREYEYQEKKGGELVFFWHNGLGPIKDEWSLNFFIVKGQGGFVLFVNEELGLSFPFPLPAMGEGSGGLGDLKFIRVAFPKYVERKPYNQSAELVSGNNTYKLEMAQNINQIALSTLEDRMIREFSNSLLRLALKQTAERQTRKLNQNLGALLSVVNAVSEKADTRNWQTIPHTISYARVPLDEGINSIKLNTRTPRKNVNTEKVFEFQAEKGETIFHSFHSLESIPVSLN</sequence>
<dbReference type="OrthoDB" id="9769023at2"/>
<evidence type="ECO:0000256" key="2">
    <source>
        <dbReference type="SAM" id="SignalP"/>
    </source>
</evidence>
<dbReference type="EMBL" id="NSKE01000003">
    <property type="protein sequence ID" value="PAU94811.1"/>
    <property type="molecule type" value="Genomic_DNA"/>
</dbReference>
<dbReference type="Gene3D" id="1.25.40.10">
    <property type="entry name" value="Tetratricopeptide repeat domain"/>
    <property type="match status" value="1"/>
</dbReference>
<feature type="chain" id="PRO_5012923260" description="Tetratricopeptide repeat protein" evidence="2">
    <location>
        <begin position="23"/>
        <end position="471"/>
    </location>
</feature>
<evidence type="ECO:0008006" key="5">
    <source>
        <dbReference type="Google" id="ProtNLM"/>
    </source>
</evidence>
<proteinExistence type="predicted"/>
<dbReference type="RefSeq" id="WP_095605678.1">
    <property type="nucleotide sequence ID" value="NZ_NSKE01000003.1"/>
</dbReference>
<dbReference type="InterPro" id="IPR011990">
    <property type="entry name" value="TPR-like_helical_dom_sf"/>
</dbReference>
<dbReference type="SUPFAM" id="SSF48452">
    <property type="entry name" value="TPR-like"/>
    <property type="match status" value="1"/>
</dbReference>
<evidence type="ECO:0000313" key="4">
    <source>
        <dbReference type="Proteomes" id="UP000218831"/>
    </source>
</evidence>
<keyword evidence="4" id="KW-1185">Reference proteome</keyword>
<keyword evidence="2" id="KW-0732">Signal</keyword>
<dbReference type="AlphaFoldDB" id="A0A2A2GB77"/>
<accession>A0A2A2GB77</accession>
<gene>
    <name evidence="3" type="ORF">CK503_04885</name>
</gene>
<feature type="coiled-coil region" evidence="1">
    <location>
        <begin position="136"/>
        <end position="170"/>
    </location>
</feature>
<comment type="caution">
    <text evidence="3">The sequence shown here is derived from an EMBL/GenBank/DDBJ whole genome shotgun (WGS) entry which is preliminary data.</text>
</comment>